<feature type="domain" description="Reverse transcriptase" evidence="3">
    <location>
        <begin position="6"/>
        <end position="83"/>
    </location>
</feature>
<reference evidence="4" key="1">
    <citation type="journal article" date="2022" name="bioRxiv">
        <title>Sequencing and chromosome-scale assembly of the giantPleurodeles waltlgenome.</title>
        <authorList>
            <person name="Brown T."/>
            <person name="Elewa A."/>
            <person name="Iarovenko S."/>
            <person name="Subramanian E."/>
            <person name="Araus A.J."/>
            <person name="Petzold A."/>
            <person name="Susuki M."/>
            <person name="Suzuki K.-i.T."/>
            <person name="Hayashi T."/>
            <person name="Toyoda A."/>
            <person name="Oliveira C."/>
            <person name="Osipova E."/>
            <person name="Leigh N.D."/>
            <person name="Simon A."/>
            <person name="Yun M.H."/>
        </authorList>
    </citation>
    <scope>NUCLEOTIDE SEQUENCE</scope>
    <source>
        <strain evidence="4">20211129_DDA</strain>
        <tissue evidence="4">Liver</tissue>
    </source>
</reference>
<evidence type="ECO:0000256" key="2">
    <source>
        <dbReference type="ARBA" id="ARBA00012180"/>
    </source>
</evidence>
<dbReference type="Pfam" id="PF00078">
    <property type="entry name" value="RVT_1"/>
    <property type="match status" value="1"/>
</dbReference>
<sequence>MGLWRYTCLNFGISSAKEIFQPTIKGVLEGLAGVLNIGDDILLHAPTLESHLACLRAVFPRLREHGLTLHREKCKFLKEDISFFRYRFSKQGIGPDPAKQGVKNPADFLSRHAHLAMPQEAKEALEIEEYVKLVVDRARPLPIPFADVVEATSQDDCLLLAMEAVCSNDWRPLQHSASFHTAEARATLQDLFHVRHELPVSYDECLLRGSRLVLPACLGHRAVLLAHSTHQGIAK</sequence>
<keyword evidence="5" id="KW-1185">Reference proteome</keyword>
<organism evidence="4 5">
    <name type="scientific">Pleurodeles waltl</name>
    <name type="common">Iberian ribbed newt</name>
    <dbReference type="NCBI Taxonomy" id="8319"/>
    <lineage>
        <taxon>Eukaryota</taxon>
        <taxon>Metazoa</taxon>
        <taxon>Chordata</taxon>
        <taxon>Craniata</taxon>
        <taxon>Vertebrata</taxon>
        <taxon>Euteleostomi</taxon>
        <taxon>Amphibia</taxon>
        <taxon>Batrachia</taxon>
        <taxon>Caudata</taxon>
        <taxon>Salamandroidea</taxon>
        <taxon>Salamandridae</taxon>
        <taxon>Pleurodelinae</taxon>
        <taxon>Pleurodeles</taxon>
    </lineage>
</organism>
<proteinExistence type="inferred from homology"/>
<comment type="caution">
    <text evidence="4">The sequence shown here is derived from an EMBL/GenBank/DDBJ whole genome shotgun (WGS) entry which is preliminary data.</text>
</comment>
<dbReference type="PANTHER" id="PTHR37984">
    <property type="entry name" value="PROTEIN CBG26694"/>
    <property type="match status" value="1"/>
</dbReference>
<evidence type="ECO:0000256" key="1">
    <source>
        <dbReference type="ARBA" id="ARBA00010879"/>
    </source>
</evidence>
<dbReference type="Gene3D" id="3.30.70.270">
    <property type="match status" value="1"/>
</dbReference>
<dbReference type="PANTHER" id="PTHR37984:SF11">
    <property type="entry name" value="INTEGRASE CATALYTIC DOMAIN-CONTAINING PROTEIN"/>
    <property type="match status" value="1"/>
</dbReference>
<dbReference type="Proteomes" id="UP001066276">
    <property type="component" value="Chromosome 6"/>
</dbReference>
<dbReference type="Gene3D" id="3.10.10.10">
    <property type="entry name" value="HIV Type 1 Reverse Transcriptase, subunit A, domain 1"/>
    <property type="match status" value="1"/>
</dbReference>
<dbReference type="EMBL" id="JANPWB010000010">
    <property type="protein sequence ID" value="KAJ1139237.1"/>
    <property type="molecule type" value="Genomic_DNA"/>
</dbReference>
<protein>
    <recommendedName>
        <fullName evidence="2">ribonuclease H</fullName>
        <ecNumber evidence="2">3.1.26.4</ecNumber>
    </recommendedName>
</protein>
<accession>A0AAV7QIC6</accession>
<name>A0AAV7QIC6_PLEWA</name>
<evidence type="ECO:0000313" key="5">
    <source>
        <dbReference type="Proteomes" id="UP001066276"/>
    </source>
</evidence>
<dbReference type="InterPro" id="IPR043128">
    <property type="entry name" value="Rev_trsase/Diguanyl_cyclase"/>
</dbReference>
<dbReference type="EC" id="3.1.26.4" evidence="2"/>
<dbReference type="InterPro" id="IPR043502">
    <property type="entry name" value="DNA/RNA_pol_sf"/>
</dbReference>
<dbReference type="SUPFAM" id="SSF56672">
    <property type="entry name" value="DNA/RNA polymerases"/>
    <property type="match status" value="1"/>
</dbReference>
<gene>
    <name evidence="4" type="ORF">NDU88_005612</name>
</gene>
<dbReference type="InterPro" id="IPR000477">
    <property type="entry name" value="RT_dom"/>
</dbReference>
<evidence type="ECO:0000313" key="4">
    <source>
        <dbReference type="EMBL" id="KAJ1139237.1"/>
    </source>
</evidence>
<comment type="similarity">
    <text evidence="1">Belongs to the beta type-B retroviral polymerase family. HERV class-II K(HML-2) pol subfamily.</text>
</comment>
<dbReference type="InterPro" id="IPR050951">
    <property type="entry name" value="Retrovirus_Pol_polyprotein"/>
</dbReference>
<dbReference type="AlphaFoldDB" id="A0AAV7QIC6"/>
<evidence type="ECO:0000259" key="3">
    <source>
        <dbReference type="Pfam" id="PF00078"/>
    </source>
</evidence>
<dbReference type="GO" id="GO:0004523">
    <property type="term" value="F:RNA-DNA hybrid ribonuclease activity"/>
    <property type="evidence" value="ECO:0007669"/>
    <property type="project" value="UniProtKB-EC"/>
</dbReference>